<proteinExistence type="predicted"/>
<evidence type="ECO:0000256" key="1">
    <source>
        <dbReference type="SAM" id="MobiDB-lite"/>
    </source>
</evidence>
<reference evidence="2 3" key="1">
    <citation type="journal article" date="2023" name="G3 (Bethesda)">
        <title>A chromosome-level genome assembly of Zasmidium syzygii isolated from banana leaves.</title>
        <authorList>
            <person name="van Westerhoven A.C."/>
            <person name="Mehrabi R."/>
            <person name="Talebi R."/>
            <person name="Steentjes M.B.F."/>
            <person name="Corcolon B."/>
            <person name="Chong P.A."/>
            <person name="Kema G.H.J."/>
            <person name="Seidl M.F."/>
        </authorList>
    </citation>
    <scope>NUCLEOTIDE SEQUENCE [LARGE SCALE GENOMIC DNA]</scope>
    <source>
        <strain evidence="2 3">P124</strain>
    </source>
</reference>
<feature type="compositionally biased region" description="Low complexity" evidence="1">
    <location>
        <begin position="204"/>
        <end position="223"/>
    </location>
</feature>
<comment type="caution">
    <text evidence="2">The sequence shown here is derived from an EMBL/GenBank/DDBJ whole genome shotgun (WGS) entry which is preliminary data.</text>
</comment>
<feature type="region of interest" description="Disordered" evidence="1">
    <location>
        <begin position="297"/>
        <end position="329"/>
    </location>
</feature>
<feature type="compositionally biased region" description="Pro residues" evidence="1">
    <location>
        <begin position="146"/>
        <end position="158"/>
    </location>
</feature>
<accession>A0ABR0EYR3</accession>
<feature type="compositionally biased region" description="Acidic residues" evidence="1">
    <location>
        <begin position="452"/>
        <end position="461"/>
    </location>
</feature>
<feature type="region of interest" description="Disordered" evidence="1">
    <location>
        <begin position="361"/>
        <end position="407"/>
    </location>
</feature>
<evidence type="ECO:0000313" key="3">
    <source>
        <dbReference type="Proteomes" id="UP001305779"/>
    </source>
</evidence>
<feature type="compositionally biased region" description="Polar residues" evidence="1">
    <location>
        <begin position="988"/>
        <end position="1006"/>
    </location>
</feature>
<keyword evidence="3" id="KW-1185">Reference proteome</keyword>
<organism evidence="2 3">
    <name type="scientific">Zasmidium cellare</name>
    <name type="common">Wine cellar mold</name>
    <name type="synonym">Racodium cellare</name>
    <dbReference type="NCBI Taxonomy" id="395010"/>
    <lineage>
        <taxon>Eukaryota</taxon>
        <taxon>Fungi</taxon>
        <taxon>Dikarya</taxon>
        <taxon>Ascomycota</taxon>
        <taxon>Pezizomycotina</taxon>
        <taxon>Dothideomycetes</taxon>
        <taxon>Dothideomycetidae</taxon>
        <taxon>Mycosphaerellales</taxon>
        <taxon>Mycosphaerellaceae</taxon>
        <taxon>Zasmidium</taxon>
    </lineage>
</organism>
<dbReference type="EMBL" id="JAXOVC010000001">
    <property type="protein sequence ID" value="KAK4506519.1"/>
    <property type="molecule type" value="Genomic_DNA"/>
</dbReference>
<feature type="compositionally biased region" description="Basic and acidic residues" evidence="1">
    <location>
        <begin position="230"/>
        <end position="240"/>
    </location>
</feature>
<gene>
    <name evidence="2" type="ORF">PRZ48_000251</name>
</gene>
<feature type="region of interest" description="Disordered" evidence="1">
    <location>
        <begin position="1"/>
        <end position="98"/>
    </location>
</feature>
<feature type="compositionally biased region" description="Basic and acidic residues" evidence="1">
    <location>
        <begin position="22"/>
        <end position="36"/>
    </location>
</feature>
<feature type="region of interest" description="Disordered" evidence="1">
    <location>
        <begin position="426"/>
        <end position="471"/>
    </location>
</feature>
<evidence type="ECO:0000313" key="2">
    <source>
        <dbReference type="EMBL" id="KAK4506519.1"/>
    </source>
</evidence>
<feature type="compositionally biased region" description="Polar residues" evidence="1">
    <location>
        <begin position="426"/>
        <end position="447"/>
    </location>
</feature>
<sequence>MADPGEMESSSSTAKDPSTDPLAHHPEEEPPAHEPEEQTDSYKTTSPASNSQDASFAASDRPSAQSEDVSSDRLEPTNARQLAKLNKELDKDKVNMDDPYSKEVHASLLRTPAEQAAYERARAATAAAATAPRAARAAGEQAQIQAPPPNAMPPPPIPNRARNQSRRPNPHPSSSQSRPASQSRAESRSSQQPRQPQRSHDSHTASPATPAPAQQASDASTSTLAGEPQNRQESEVESTRFFDNGEELQAFSPATVTGSDPAGQQQPATVHTYEQADDFAAVMQSQRSIFSHDMYSLPQQSSSPLMTFADRHPTPQAEGPGPRGSSPVHEEVMDNWRIAGDEDAESIARDEHAESIGSHITVDHPTRVQSRGRRRTRFTGRTEVPDSNDTAESMPLPTAHAELPDSQRPIDVDQLTQEQRNILLISSSNTVDHSQSDTGHGTESTGEASYDPGEDEDDEDRVEIPFNPFEVPPERIDAFSDFLTEDDVDDLVYPTTLDSQETRILNPSGRDRKEQAARLQEEKKKGPSSFMKFLYQEEIGANTLKYVPVEFVLHTAYIVYNTFDEDIVDHLIDGTLPRLYEDEGSNEAHTQQLLYTQAQEHGTPGYYMHAIMDAETKEPPSWSHTRAALDLFIQYLDNRHHEKANEIDTKFPSDDPPRMAKSRKGFRRYLFNKDGERVLRRYRACGTFARNLNRILEAVPKDQRATFILEEFFVEIGFSIRIIIRLGEHRGHDGSNYIMNLFQACLELVAPGIYVNKQYVLALCGNTLHAALGEIMASRLAQAYLTSGYGFGHYPAGRSVHGYRSVSKWGYDWEFIEENTCFLGNISRSLDRDGGVTTIPAPLTLYLNSNEPTHRLRIALVKAVHHWEGNDSFMKDDIEEYEGPKGDENRVTHPVPVTFRTFLPRGTLPQPLTDLRGFVDSLGTQHPQDPTADDSRSLSQVTPGLQDPTADPHQTPSGHATAEDAQDLSPTATDLHDPATYHDPTTYPAHTTSGIPDSSQTTTGHQHPSAGDAHDLSQIGIGGQPQQPLDYVDEAFMHGSDEEEDFNDGSPDEEGEDDPSPDEGGEEPDPYAGMTEEEIKKAKEDAAEQVLRDAGMTEEEIKEAREAAAEQRPKDEAAEANWRRQLPTIDLLYQKMEEIIEERMIPLFRGQHTIPLRSNHGQELQEMSKEQLRSMLYRVDHSAGLNPVVETAWYQMEHCHNLVSAEDDEHDPSCQFISPQDCHWWLGSDDPAIHVDHMQMAARFVNDYGWNPQSPEAQAAIVAGSPWWILNRTIERVLKNPSENYWSDVEQLAEKLQQVPSIPSDCRRLVVTFQVNSHIVTGSVHLENGIVTQYSSMPDQNMSDFGELTLRALLELFALKPGNEHLRNREWEFNNHPQRTIQDESYSCGIIAVEAANRLMRDLLPTIQSDMANMKTYCAQWKLKHVRILGKAAENAERARQLSEEGEGE</sequence>
<feature type="compositionally biased region" description="Low complexity" evidence="1">
    <location>
        <begin position="123"/>
        <end position="145"/>
    </location>
</feature>
<dbReference type="Proteomes" id="UP001305779">
    <property type="component" value="Unassembled WGS sequence"/>
</dbReference>
<feature type="region of interest" description="Disordered" evidence="1">
    <location>
        <begin position="902"/>
        <end position="1028"/>
    </location>
</feature>
<evidence type="ECO:0008006" key="4">
    <source>
        <dbReference type="Google" id="ProtNLM"/>
    </source>
</evidence>
<protein>
    <recommendedName>
        <fullName evidence="4">Ubiquitin-like protease family profile domain-containing protein</fullName>
    </recommendedName>
</protein>
<dbReference type="Gene3D" id="3.40.395.10">
    <property type="entry name" value="Adenoviral Proteinase, Chain A"/>
    <property type="match status" value="1"/>
</dbReference>
<feature type="compositionally biased region" description="Basic and acidic residues" evidence="1">
    <location>
        <begin position="1102"/>
        <end position="1117"/>
    </location>
</feature>
<feature type="region of interest" description="Disordered" evidence="1">
    <location>
        <begin position="1041"/>
        <end position="1121"/>
    </location>
</feature>
<name>A0ABR0EYR3_ZASCE</name>
<feature type="compositionally biased region" description="Basic and acidic residues" evidence="1">
    <location>
        <begin position="85"/>
        <end position="98"/>
    </location>
</feature>
<feature type="compositionally biased region" description="Polar residues" evidence="1">
    <location>
        <begin position="252"/>
        <end position="269"/>
    </location>
</feature>
<feature type="region of interest" description="Disordered" evidence="1">
    <location>
        <begin position="116"/>
        <end position="269"/>
    </location>
</feature>
<feature type="compositionally biased region" description="Low complexity" evidence="1">
    <location>
        <begin position="172"/>
        <end position="196"/>
    </location>
</feature>
<feature type="compositionally biased region" description="Basic and acidic residues" evidence="1">
    <location>
        <begin position="1077"/>
        <end position="1086"/>
    </location>
</feature>
<feature type="compositionally biased region" description="Acidic residues" evidence="1">
    <location>
        <begin position="1041"/>
        <end position="1069"/>
    </location>
</feature>
<feature type="compositionally biased region" description="Polar residues" evidence="1">
    <location>
        <begin position="41"/>
        <end position="54"/>
    </location>
</feature>